<organism evidence="3 4">
    <name type="scientific">Amycolatopsis pigmentata</name>
    <dbReference type="NCBI Taxonomy" id="450801"/>
    <lineage>
        <taxon>Bacteria</taxon>
        <taxon>Bacillati</taxon>
        <taxon>Actinomycetota</taxon>
        <taxon>Actinomycetes</taxon>
        <taxon>Pseudonocardiales</taxon>
        <taxon>Pseudonocardiaceae</taxon>
        <taxon>Amycolatopsis</taxon>
    </lineage>
</organism>
<dbReference type="RefSeq" id="WP_378268104.1">
    <property type="nucleotide sequence ID" value="NZ_JBHUKR010000016.1"/>
</dbReference>
<protein>
    <submittedName>
        <fullName evidence="3">NAD(P)/FAD-dependent oxidoreductase</fullName>
        <ecNumber evidence="3">1.-.-.-</ecNumber>
    </submittedName>
</protein>
<sequence length="390" mass="41094">MKAVVIGAGVLGASVAYQLAKRGCDVTVLDKGIPGGAASAASFAWLNSCDKQPRTYHNLNAMSIDEWVVVARELRSSSWLHRDGNVHVANSPVDAEALLARVERLHSCGYAGVAMAPRELPRLDPVIRVRDDYELAAFFPGEGYITVPLLIHDLLGAAKEMGATLRDSTNVTELSTDGQRVTGAVVEGGERVVGDIVVLVAGAGIGALMAGQGVSVQTEGTPGVTVTTSPGASNLTTMLHLPGLSVRPDTGGRLVVRSAESDTHIDRSAWTLPDAEVQRLLEITAAGVTDLDPAQVRGERIQIAARPYPFDGLPVVGHWDGIGGLYVMTMHSGVTQGATMGRLAAEEITTGKASQLLEPFRPTRVIEATAKDVPYFDPYAIEGEKAPTSS</sequence>
<evidence type="ECO:0000313" key="4">
    <source>
        <dbReference type="Proteomes" id="UP001597417"/>
    </source>
</evidence>
<reference evidence="4" key="1">
    <citation type="journal article" date="2019" name="Int. J. Syst. Evol. Microbiol.">
        <title>The Global Catalogue of Microorganisms (GCM) 10K type strain sequencing project: providing services to taxonomists for standard genome sequencing and annotation.</title>
        <authorList>
            <consortium name="The Broad Institute Genomics Platform"/>
            <consortium name="The Broad Institute Genome Sequencing Center for Infectious Disease"/>
            <person name="Wu L."/>
            <person name="Ma J."/>
        </authorList>
    </citation>
    <scope>NUCLEOTIDE SEQUENCE [LARGE SCALE GENOMIC DNA]</scope>
    <source>
        <strain evidence="4">CGMCC 4.7645</strain>
    </source>
</reference>
<dbReference type="EMBL" id="JBHUKR010000016">
    <property type="protein sequence ID" value="MFD2420073.1"/>
    <property type="molecule type" value="Genomic_DNA"/>
</dbReference>
<dbReference type="InterPro" id="IPR036188">
    <property type="entry name" value="FAD/NAD-bd_sf"/>
</dbReference>
<comment type="caution">
    <text evidence="3">The sequence shown here is derived from an EMBL/GenBank/DDBJ whole genome shotgun (WGS) entry which is preliminary data.</text>
</comment>
<dbReference type="Proteomes" id="UP001597417">
    <property type="component" value="Unassembled WGS sequence"/>
</dbReference>
<dbReference type="InterPro" id="IPR006076">
    <property type="entry name" value="FAD-dep_OxRdtase"/>
</dbReference>
<gene>
    <name evidence="3" type="ORF">ACFSXZ_27460</name>
</gene>
<dbReference type="PANTHER" id="PTHR13847">
    <property type="entry name" value="SARCOSINE DEHYDROGENASE-RELATED"/>
    <property type="match status" value="1"/>
</dbReference>
<dbReference type="EC" id="1.-.-.-" evidence="3"/>
<dbReference type="SUPFAM" id="SSF51905">
    <property type="entry name" value="FAD/NAD(P)-binding domain"/>
    <property type="match status" value="1"/>
</dbReference>
<name>A0ABW5FZ63_9PSEU</name>
<keyword evidence="1 3" id="KW-0560">Oxidoreductase</keyword>
<proteinExistence type="predicted"/>
<evidence type="ECO:0000259" key="2">
    <source>
        <dbReference type="Pfam" id="PF01266"/>
    </source>
</evidence>
<dbReference type="PANTHER" id="PTHR13847:SF289">
    <property type="entry name" value="GLYCINE OXIDASE"/>
    <property type="match status" value="1"/>
</dbReference>
<feature type="domain" description="FAD dependent oxidoreductase" evidence="2">
    <location>
        <begin position="3"/>
        <end position="346"/>
    </location>
</feature>
<dbReference type="GO" id="GO:0016491">
    <property type="term" value="F:oxidoreductase activity"/>
    <property type="evidence" value="ECO:0007669"/>
    <property type="project" value="UniProtKB-KW"/>
</dbReference>
<evidence type="ECO:0000256" key="1">
    <source>
        <dbReference type="ARBA" id="ARBA00023002"/>
    </source>
</evidence>
<dbReference type="Gene3D" id="3.50.50.60">
    <property type="entry name" value="FAD/NAD(P)-binding domain"/>
    <property type="match status" value="1"/>
</dbReference>
<accession>A0ABW5FZ63</accession>
<keyword evidence="4" id="KW-1185">Reference proteome</keyword>
<dbReference type="Gene3D" id="3.30.9.10">
    <property type="entry name" value="D-Amino Acid Oxidase, subunit A, domain 2"/>
    <property type="match status" value="1"/>
</dbReference>
<dbReference type="Pfam" id="PF01266">
    <property type="entry name" value="DAO"/>
    <property type="match status" value="1"/>
</dbReference>
<evidence type="ECO:0000313" key="3">
    <source>
        <dbReference type="EMBL" id="MFD2420073.1"/>
    </source>
</evidence>